<comment type="caution">
    <text evidence="2">The sequence shown here is derived from an EMBL/GenBank/DDBJ whole genome shotgun (WGS) entry which is preliminary data.</text>
</comment>
<feature type="region of interest" description="Disordered" evidence="1">
    <location>
        <begin position="86"/>
        <end position="120"/>
    </location>
</feature>
<feature type="compositionally biased region" description="Polar residues" evidence="1">
    <location>
        <begin position="16"/>
        <end position="30"/>
    </location>
</feature>
<dbReference type="PANTHER" id="PTHR42093">
    <property type="match status" value="1"/>
</dbReference>
<name>A0A4U0WG62_9PEZI</name>
<reference evidence="2 3" key="1">
    <citation type="submission" date="2017-03" db="EMBL/GenBank/DDBJ databases">
        <title>Genomes of endolithic fungi from Antarctica.</title>
        <authorList>
            <person name="Coleine C."/>
            <person name="Masonjones S."/>
            <person name="Stajich J.E."/>
        </authorList>
    </citation>
    <scope>NUCLEOTIDE SEQUENCE [LARGE SCALE GENOMIC DNA]</scope>
    <source>
        <strain evidence="2 3">CCFEE 5187</strain>
    </source>
</reference>
<feature type="region of interest" description="Disordered" evidence="1">
    <location>
        <begin position="1"/>
        <end position="35"/>
    </location>
</feature>
<evidence type="ECO:0000313" key="3">
    <source>
        <dbReference type="Proteomes" id="UP000308768"/>
    </source>
</evidence>
<accession>A0A4U0WG62</accession>
<dbReference type="AlphaFoldDB" id="A0A4U0WG62"/>
<feature type="compositionally biased region" description="Basic and acidic residues" evidence="1">
    <location>
        <begin position="96"/>
        <end position="114"/>
    </location>
</feature>
<protein>
    <submittedName>
        <fullName evidence="2">Uncharacterized protein</fullName>
    </submittedName>
</protein>
<organism evidence="2 3">
    <name type="scientific">Cryomyces minteri</name>
    <dbReference type="NCBI Taxonomy" id="331657"/>
    <lineage>
        <taxon>Eukaryota</taxon>
        <taxon>Fungi</taxon>
        <taxon>Dikarya</taxon>
        <taxon>Ascomycota</taxon>
        <taxon>Pezizomycotina</taxon>
        <taxon>Dothideomycetes</taxon>
        <taxon>Dothideomycetes incertae sedis</taxon>
        <taxon>Cryomyces</taxon>
    </lineage>
</organism>
<dbReference type="STRING" id="331657.A0A4U0WG62"/>
<evidence type="ECO:0000256" key="1">
    <source>
        <dbReference type="SAM" id="MobiDB-lite"/>
    </source>
</evidence>
<dbReference type="Proteomes" id="UP000308768">
    <property type="component" value="Unassembled WGS sequence"/>
</dbReference>
<sequence length="120" mass="12528">MASDDDYASFLDKANQDTGASSAQPTSKGSDSGFAATQAVTAAVPSALQSVSVDYVSETDEPFEGVSLAWSGQEMPSEHDFASLIATDPSSVSTLSEKDFDPRHQYNEATDAVKKAGNGK</sequence>
<evidence type="ECO:0000313" key="2">
    <source>
        <dbReference type="EMBL" id="TKA61343.1"/>
    </source>
</evidence>
<proteinExistence type="predicted"/>
<dbReference type="Pfam" id="PF23151">
    <property type="entry name" value="NuiA_2"/>
    <property type="match status" value="1"/>
</dbReference>
<dbReference type="EMBL" id="NAJN01001760">
    <property type="protein sequence ID" value="TKA61343.1"/>
    <property type="molecule type" value="Genomic_DNA"/>
</dbReference>
<keyword evidence="3" id="KW-1185">Reference proteome</keyword>
<gene>
    <name evidence="2" type="ORF">B0A49_10438</name>
</gene>
<dbReference type="PANTHER" id="PTHR42093:SF1">
    <property type="match status" value="1"/>
</dbReference>
<dbReference type="OrthoDB" id="5366485at2759"/>
<feature type="non-terminal residue" evidence="2">
    <location>
        <position position="120"/>
    </location>
</feature>
<dbReference type="InterPro" id="IPR056539">
    <property type="entry name" value="NuiA-like"/>
</dbReference>